<feature type="signal peptide" evidence="1">
    <location>
        <begin position="1"/>
        <end position="23"/>
    </location>
</feature>
<dbReference type="PROSITE" id="PS51257">
    <property type="entry name" value="PROKAR_LIPOPROTEIN"/>
    <property type="match status" value="1"/>
</dbReference>
<gene>
    <name evidence="3" type="ORF">GCM10008018_41690</name>
</gene>
<evidence type="ECO:0000313" key="4">
    <source>
        <dbReference type="Proteomes" id="UP000615455"/>
    </source>
</evidence>
<dbReference type="PIRSF" id="PIRSF027386">
    <property type="entry name" value="UCP027386_ABC_sbc_TM0202"/>
    <property type="match status" value="1"/>
</dbReference>
<dbReference type="InterPro" id="IPR027024">
    <property type="entry name" value="UCP027386_ABC_sbc_TM0202"/>
</dbReference>
<name>A0ABQ1EWU8_9BACL</name>
<reference evidence="4" key="1">
    <citation type="journal article" date="2019" name="Int. J. Syst. Evol. Microbiol.">
        <title>The Global Catalogue of Microorganisms (GCM) 10K type strain sequencing project: providing services to taxonomists for standard genome sequencing and annotation.</title>
        <authorList>
            <consortium name="The Broad Institute Genomics Platform"/>
            <consortium name="The Broad Institute Genome Sequencing Center for Infectious Disease"/>
            <person name="Wu L."/>
            <person name="Ma J."/>
        </authorList>
    </citation>
    <scope>NUCLEOTIDE SEQUENCE [LARGE SCALE GENOMIC DNA]</scope>
    <source>
        <strain evidence="4">CGMCC 1.15043</strain>
    </source>
</reference>
<evidence type="ECO:0000313" key="3">
    <source>
        <dbReference type="EMBL" id="GFZ91048.1"/>
    </source>
</evidence>
<dbReference type="PANTHER" id="PTHR30024:SF46">
    <property type="entry name" value="ABC TRANSPORTER, SUBSTRATE-BINDING LIPOPROTEIN"/>
    <property type="match status" value="1"/>
</dbReference>
<dbReference type="PANTHER" id="PTHR30024">
    <property type="entry name" value="ALIPHATIC SULFONATES-BINDING PROTEIN-RELATED"/>
    <property type="match status" value="1"/>
</dbReference>
<dbReference type="Pfam" id="PF09084">
    <property type="entry name" value="NMT1"/>
    <property type="match status" value="1"/>
</dbReference>
<dbReference type="SUPFAM" id="SSF53850">
    <property type="entry name" value="Periplasmic binding protein-like II"/>
    <property type="match status" value="1"/>
</dbReference>
<evidence type="ECO:0000256" key="1">
    <source>
        <dbReference type="SAM" id="SignalP"/>
    </source>
</evidence>
<dbReference type="InterPro" id="IPR015168">
    <property type="entry name" value="SsuA/THI5"/>
</dbReference>
<evidence type="ECO:0000259" key="2">
    <source>
        <dbReference type="Pfam" id="PF09084"/>
    </source>
</evidence>
<dbReference type="EMBL" id="BMHE01000023">
    <property type="protein sequence ID" value="GFZ91048.1"/>
    <property type="molecule type" value="Genomic_DNA"/>
</dbReference>
<feature type="domain" description="SsuA/THI5-like" evidence="2">
    <location>
        <begin position="67"/>
        <end position="268"/>
    </location>
</feature>
<keyword evidence="1" id="KW-0732">Signal</keyword>
<organism evidence="3 4">
    <name type="scientific">Paenibacillus marchantiophytorum</name>
    <dbReference type="NCBI Taxonomy" id="1619310"/>
    <lineage>
        <taxon>Bacteria</taxon>
        <taxon>Bacillati</taxon>
        <taxon>Bacillota</taxon>
        <taxon>Bacilli</taxon>
        <taxon>Bacillales</taxon>
        <taxon>Paenibacillaceae</taxon>
        <taxon>Paenibacillus</taxon>
    </lineage>
</organism>
<comment type="caution">
    <text evidence="3">The sequence shown here is derived from an EMBL/GenBank/DDBJ whole genome shotgun (WGS) entry which is preliminary data.</text>
</comment>
<keyword evidence="4" id="KW-1185">Reference proteome</keyword>
<proteinExistence type="predicted"/>
<feature type="chain" id="PRO_5045118108" description="SsuA/THI5-like domain-containing protein" evidence="1">
    <location>
        <begin position="24"/>
        <end position="332"/>
    </location>
</feature>
<protein>
    <recommendedName>
        <fullName evidence="2">SsuA/THI5-like domain-containing protein</fullName>
    </recommendedName>
</protein>
<dbReference type="Gene3D" id="3.40.190.10">
    <property type="entry name" value="Periplasmic binding protein-like II"/>
    <property type="match status" value="2"/>
</dbReference>
<dbReference type="Proteomes" id="UP000615455">
    <property type="component" value="Unassembled WGS sequence"/>
</dbReference>
<accession>A0ABQ1EWU8</accession>
<sequence length="332" mass="36226">MRSLPRYLFRSFLMGLLVITALTGCSTTNSSNQVVPSQGPISPIAKVTLVSPKAPSLLPALLVEQQKEAGIELKVETWDTMEQLLARIQNNDAQFIAAPLNVGANIYKKGLPLQLLHVNTWGSMYLISLDPNVHSLPDMANKTVYIPGQGGPPDILTRYLIKKEGLEGQIKLAYGVIPDIMQQLAAGTIKYAVLPEPVLSGLRLKSANSLIEVIDYQKSWRASFGEDLPQTGVFVNPAWAKAHPTEIAQFQTQYQKALNEMVKKPGTALKLAEGAFGLPEAALVQAMPHISLIFKNAVEAKPEVERYFNILLQADPDSIGGSLPDAGFYYGF</sequence>
<dbReference type="RefSeq" id="WP_189014624.1">
    <property type="nucleotide sequence ID" value="NZ_BMHE01000023.1"/>
</dbReference>